<reference evidence="1 2" key="1">
    <citation type="submission" date="2014-03" db="EMBL/GenBank/DDBJ databases">
        <title>Draft genome of the hookworm Oesophagostomum dentatum.</title>
        <authorList>
            <person name="Mitreva M."/>
        </authorList>
    </citation>
    <scope>NUCLEOTIDE SEQUENCE [LARGE SCALE GENOMIC DNA]</scope>
    <source>
        <strain evidence="1 2">OD-Hann</strain>
    </source>
</reference>
<protein>
    <submittedName>
        <fullName evidence="1">Uncharacterized protein</fullName>
    </submittedName>
</protein>
<name>A0A0B1S596_OESDE</name>
<evidence type="ECO:0000313" key="1">
    <source>
        <dbReference type="EMBL" id="KHJ79051.1"/>
    </source>
</evidence>
<keyword evidence="2" id="KW-1185">Reference proteome</keyword>
<evidence type="ECO:0000313" key="2">
    <source>
        <dbReference type="Proteomes" id="UP000053660"/>
    </source>
</evidence>
<dbReference type="AlphaFoldDB" id="A0A0B1S596"/>
<dbReference type="Proteomes" id="UP000053660">
    <property type="component" value="Unassembled WGS sequence"/>
</dbReference>
<accession>A0A0B1S596</accession>
<dbReference type="OrthoDB" id="414175at2759"/>
<proteinExistence type="predicted"/>
<sequence>MHLFYEKDLKTLMPEAYGAKHKHGNSEAPGCCSDHAVSYGQMSYKDIRLADFASLHWNVFGLGGIEEVNRSYAIDPSVYFPGDNSQKKNVTVSKATIDKYDTKLYLNRYLYPPTGDPQKLRFNSK</sequence>
<gene>
    <name evidence="1" type="ORF">OESDEN_21312</name>
</gene>
<dbReference type="EMBL" id="KN607284">
    <property type="protein sequence ID" value="KHJ79051.1"/>
    <property type="molecule type" value="Genomic_DNA"/>
</dbReference>
<organism evidence="1 2">
    <name type="scientific">Oesophagostomum dentatum</name>
    <name type="common">Nodular worm</name>
    <dbReference type="NCBI Taxonomy" id="61180"/>
    <lineage>
        <taxon>Eukaryota</taxon>
        <taxon>Metazoa</taxon>
        <taxon>Ecdysozoa</taxon>
        <taxon>Nematoda</taxon>
        <taxon>Chromadorea</taxon>
        <taxon>Rhabditida</taxon>
        <taxon>Rhabditina</taxon>
        <taxon>Rhabditomorpha</taxon>
        <taxon>Strongyloidea</taxon>
        <taxon>Strongylidae</taxon>
        <taxon>Oesophagostomum</taxon>
    </lineage>
</organism>